<dbReference type="Proteomes" id="UP001595846">
    <property type="component" value="Unassembled WGS sequence"/>
</dbReference>
<sequence length="81" mass="9017">MPEATPEPRRMTAAALLPGTTVIYHHRHGCDRATITETDGTFVTFVGENCDARFTTRQIDRLLDAGRLEIVLTDDGDRSRS</sequence>
<organism evidence="1 2">
    <name type="scientific">Halovivax cerinus</name>
    <dbReference type="NCBI Taxonomy" id="1487865"/>
    <lineage>
        <taxon>Archaea</taxon>
        <taxon>Methanobacteriati</taxon>
        <taxon>Methanobacteriota</taxon>
        <taxon>Stenosarchaea group</taxon>
        <taxon>Halobacteria</taxon>
        <taxon>Halobacteriales</taxon>
        <taxon>Natrialbaceae</taxon>
        <taxon>Halovivax</taxon>
    </lineage>
</organism>
<dbReference type="AlphaFoldDB" id="A0ABD5NNB1"/>
<comment type="caution">
    <text evidence="1">The sequence shown here is derived from an EMBL/GenBank/DDBJ whole genome shotgun (WGS) entry which is preliminary data.</text>
</comment>
<dbReference type="GeneID" id="73903478"/>
<proteinExistence type="predicted"/>
<gene>
    <name evidence="1" type="ORF">ACFOUR_06875</name>
</gene>
<dbReference type="RefSeq" id="WP_256530779.1">
    <property type="nucleotide sequence ID" value="NZ_CP101824.1"/>
</dbReference>
<evidence type="ECO:0000313" key="2">
    <source>
        <dbReference type="Proteomes" id="UP001595846"/>
    </source>
</evidence>
<accession>A0ABD5NNB1</accession>
<reference evidence="1 2" key="1">
    <citation type="journal article" date="2019" name="Int. J. Syst. Evol. Microbiol.">
        <title>The Global Catalogue of Microorganisms (GCM) 10K type strain sequencing project: providing services to taxonomists for standard genome sequencing and annotation.</title>
        <authorList>
            <consortium name="The Broad Institute Genomics Platform"/>
            <consortium name="The Broad Institute Genome Sequencing Center for Infectious Disease"/>
            <person name="Wu L."/>
            <person name="Ma J."/>
        </authorList>
    </citation>
    <scope>NUCLEOTIDE SEQUENCE [LARGE SCALE GENOMIC DNA]</scope>
    <source>
        <strain evidence="1 2">IBRC-M 10256</strain>
    </source>
</reference>
<dbReference type="EMBL" id="JBHSAQ010000002">
    <property type="protein sequence ID" value="MFC3958094.1"/>
    <property type="molecule type" value="Genomic_DNA"/>
</dbReference>
<protein>
    <submittedName>
        <fullName evidence="1">Uncharacterized protein</fullName>
    </submittedName>
</protein>
<keyword evidence="2" id="KW-1185">Reference proteome</keyword>
<evidence type="ECO:0000313" key="1">
    <source>
        <dbReference type="EMBL" id="MFC3958094.1"/>
    </source>
</evidence>
<name>A0ABD5NNB1_9EURY</name>